<dbReference type="InterPro" id="IPR036186">
    <property type="entry name" value="Serpin_sf"/>
</dbReference>
<dbReference type="Pfam" id="PF00079">
    <property type="entry name" value="Serpin"/>
    <property type="match status" value="2"/>
</dbReference>
<keyword evidence="4" id="KW-0325">Glycoprotein</keyword>
<dbReference type="InterPro" id="IPR000215">
    <property type="entry name" value="Serpin_fam"/>
</dbReference>
<name>A0A6G1SPY0_9ACAR</name>
<dbReference type="GO" id="GO:0004867">
    <property type="term" value="F:serine-type endopeptidase inhibitor activity"/>
    <property type="evidence" value="ECO:0007669"/>
    <property type="project" value="UniProtKB-KW"/>
</dbReference>
<dbReference type="InterPro" id="IPR042185">
    <property type="entry name" value="Serpin_sf_2"/>
</dbReference>
<evidence type="ECO:0000256" key="3">
    <source>
        <dbReference type="ARBA" id="ARBA00022900"/>
    </source>
</evidence>
<dbReference type="Gene3D" id="3.30.497.10">
    <property type="entry name" value="Antithrombin, subunit I, domain 2"/>
    <property type="match status" value="2"/>
</dbReference>
<dbReference type="PANTHER" id="PTHR11461:SF211">
    <property type="entry name" value="GH10112P-RELATED"/>
    <property type="match status" value="1"/>
</dbReference>
<evidence type="ECO:0000256" key="4">
    <source>
        <dbReference type="ARBA" id="ARBA00023180"/>
    </source>
</evidence>
<proteinExistence type="inferred from homology"/>
<organism evidence="7">
    <name type="scientific">Aceria tosichella</name>
    <name type="common">wheat curl mite</name>
    <dbReference type="NCBI Taxonomy" id="561515"/>
    <lineage>
        <taxon>Eukaryota</taxon>
        <taxon>Metazoa</taxon>
        <taxon>Ecdysozoa</taxon>
        <taxon>Arthropoda</taxon>
        <taxon>Chelicerata</taxon>
        <taxon>Arachnida</taxon>
        <taxon>Acari</taxon>
        <taxon>Acariformes</taxon>
        <taxon>Trombidiformes</taxon>
        <taxon>Prostigmata</taxon>
        <taxon>Eupodina</taxon>
        <taxon>Eriophyoidea</taxon>
        <taxon>Eriophyidae</taxon>
        <taxon>Eriophyinae</taxon>
        <taxon>Aceriini</taxon>
        <taxon>Aceria</taxon>
    </lineage>
</organism>
<reference evidence="7" key="1">
    <citation type="submission" date="2018-10" db="EMBL/GenBank/DDBJ databases">
        <title>Transcriptome assembly of Aceria tosichella (Wheat curl mite) Type 2.</title>
        <authorList>
            <person name="Scully E.D."/>
            <person name="Geib S.M."/>
            <person name="Palmer N.A."/>
            <person name="Gupta A.K."/>
            <person name="Sarath G."/>
            <person name="Tatineni S."/>
        </authorList>
    </citation>
    <scope>NUCLEOTIDE SEQUENCE</scope>
    <source>
        <strain evidence="7">LincolnNE</strain>
    </source>
</reference>
<sequence>MTNTINQELEYEELHQPKIVGPIFKVASKLLVQLNNHNEQHENIIISPICIHRALSLLLLGSNFASRTKKALQDSLGYANMDEYEIQQCHKDYARVLERFERITQNTVKNREKFEAIKRGEDRNMSDYELRVDLPRSPVINLFSMLMTKYTEGQVVQSHYERDAARYYHSSIWNMDDQNSEEKHIQCVIVNKRAREAGFEDGRPLMDYLDSNFHSPDSLLILSSIRLEAFWPMDFEELDGKGIFYNYGARDQPVDGQCLSVKLSTDSNLLEFTSNELAKVKLLHKTMSKRAIFRQLSRLNFRAILIPLKGGLSFVIFEPIIDPLDEPSKTTLGQLYDLIDDLLATSDPNNSKTNLEHALGLLDSSVNENYQLVSFRMPKFRIEKELNDLKVALKSVGLRRLFDRDSAELSNMKENKLCLSDIKHKAMIATTKTGIKPDQDNTTTRAQTSYSMGLGSPPVEVNIENPFMFVVRYKKIPLLMGQLTNLKATASPIVN</sequence>
<dbReference type="Gene3D" id="2.30.39.10">
    <property type="entry name" value="Alpha-1-antitrypsin, domain 1"/>
    <property type="match status" value="1"/>
</dbReference>
<dbReference type="SUPFAM" id="SSF56574">
    <property type="entry name" value="Serpins"/>
    <property type="match status" value="1"/>
</dbReference>
<feature type="domain" description="Serpin" evidence="6">
    <location>
        <begin position="28"/>
        <end position="486"/>
    </location>
</feature>
<evidence type="ECO:0000256" key="1">
    <source>
        <dbReference type="ARBA" id="ARBA00009500"/>
    </source>
</evidence>
<keyword evidence="2" id="KW-0646">Protease inhibitor</keyword>
<dbReference type="PANTHER" id="PTHR11461">
    <property type="entry name" value="SERINE PROTEASE INHIBITOR, SERPIN"/>
    <property type="match status" value="1"/>
</dbReference>
<dbReference type="EMBL" id="GGYP01007490">
    <property type="protein sequence ID" value="MDE52261.1"/>
    <property type="molecule type" value="Transcribed_RNA"/>
</dbReference>
<evidence type="ECO:0000256" key="2">
    <source>
        <dbReference type="ARBA" id="ARBA00022690"/>
    </source>
</evidence>
<comment type="similarity">
    <text evidence="1 5">Belongs to the serpin family.</text>
</comment>
<evidence type="ECO:0000259" key="6">
    <source>
        <dbReference type="SMART" id="SM00093"/>
    </source>
</evidence>
<keyword evidence="3" id="KW-0722">Serine protease inhibitor</keyword>
<dbReference type="InterPro" id="IPR023796">
    <property type="entry name" value="Serpin_dom"/>
</dbReference>
<dbReference type="AlphaFoldDB" id="A0A6G1SPY0"/>
<gene>
    <name evidence="7" type="primary">Serpinb10</name>
    <name evidence="7" type="ORF">g.1931</name>
</gene>
<dbReference type="InterPro" id="IPR042178">
    <property type="entry name" value="Serpin_sf_1"/>
</dbReference>
<evidence type="ECO:0000256" key="5">
    <source>
        <dbReference type="RuleBase" id="RU000411"/>
    </source>
</evidence>
<protein>
    <submittedName>
        <fullName evidence="7">Serpin B10</fullName>
    </submittedName>
</protein>
<accession>A0A6G1SPY0</accession>
<dbReference type="SMART" id="SM00093">
    <property type="entry name" value="SERPIN"/>
    <property type="match status" value="1"/>
</dbReference>
<dbReference type="GO" id="GO:0005615">
    <property type="term" value="C:extracellular space"/>
    <property type="evidence" value="ECO:0007669"/>
    <property type="project" value="InterPro"/>
</dbReference>
<evidence type="ECO:0000313" key="7">
    <source>
        <dbReference type="EMBL" id="MDE52261.1"/>
    </source>
</evidence>